<evidence type="ECO:0000256" key="16">
    <source>
        <dbReference type="SAM" id="Phobius"/>
    </source>
</evidence>
<evidence type="ECO:0000256" key="9">
    <source>
        <dbReference type="ARBA" id="ARBA00022617"/>
    </source>
</evidence>
<dbReference type="InterPro" id="IPR034804">
    <property type="entry name" value="SQR/QFR_C/D"/>
</dbReference>
<keyword evidence="15 16" id="KW-0472">Membrane</keyword>
<keyword evidence="12" id="KW-0249">Electron transport</keyword>
<dbReference type="Gene3D" id="1.20.1300.10">
    <property type="entry name" value="Fumarate reductase/succinate dehydrogenase, transmembrane subunit"/>
    <property type="match status" value="1"/>
</dbReference>
<dbReference type="InterPro" id="IPR000701">
    <property type="entry name" value="SuccDH_FuR_B_TM-su"/>
</dbReference>
<dbReference type="Pfam" id="PF01127">
    <property type="entry name" value="Sdh_cyt"/>
    <property type="match status" value="1"/>
</dbReference>
<dbReference type="EMBL" id="JADIJS010000001">
    <property type="protein sequence ID" value="MBO1038130.1"/>
    <property type="molecule type" value="Genomic_DNA"/>
</dbReference>
<keyword evidence="11" id="KW-0479">Metal-binding</keyword>
<proteinExistence type="predicted"/>
<comment type="pathway">
    <text evidence="4">Carbohydrate metabolism; tricarboxylic acid cycle.</text>
</comment>
<reference evidence="17 18" key="1">
    <citation type="submission" date="2020-10" db="EMBL/GenBank/DDBJ databases">
        <title>Genomic characterization of underground lake bacteria from Wind Cave National Park: Insight into the archetypical LuxI/LuxR and identification of LuxR solos.</title>
        <authorList>
            <person name="Wengert P.C."/>
            <person name="Savka M.A."/>
        </authorList>
    </citation>
    <scope>NUCLEOTIDE SEQUENCE [LARGE SCALE GENOMIC DNA]</scope>
    <source>
        <strain evidence="17 18">SD316</strain>
    </source>
</reference>
<keyword evidence="18" id="KW-1185">Reference proteome</keyword>
<evidence type="ECO:0000256" key="13">
    <source>
        <dbReference type="ARBA" id="ARBA00022989"/>
    </source>
</evidence>
<evidence type="ECO:0000256" key="2">
    <source>
        <dbReference type="ARBA" id="ARBA00004050"/>
    </source>
</evidence>
<organism evidence="17 18">
    <name type="scientific">Brucella pituitosa</name>
    <dbReference type="NCBI Taxonomy" id="571256"/>
    <lineage>
        <taxon>Bacteria</taxon>
        <taxon>Pseudomonadati</taxon>
        <taxon>Pseudomonadota</taxon>
        <taxon>Alphaproteobacteria</taxon>
        <taxon>Hyphomicrobiales</taxon>
        <taxon>Brucellaceae</taxon>
        <taxon>Brucella/Ochrobactrum group</taxon>
        <taxon>Brucella</taxon>
    </lineage>
</organism>
<feature type="transmembrane region" description="Helical" evidence="16">
    <location>
        <begin position="102"/>
        <end position="124"/>
    </location>
</feature>
<feature type="transmembrane region" description="Helical" evidence="16">
    <location>
        <begin position="34"/>
        <end position="57"/>
    </location>
</feature>
<evidence type="ECO:0000313" key="17">
    <source>
        <dbReference type="EMBL" id="MBO1038130.1"/>
    </source>
</evidence>
<evidence type="ECO:0000256" key="5">
    <source>
        <dbReference type="ARBA" id="ARBA00011558"/>
    </source>
</evidence>
<dbReference type="InterPro" id="IPR014312">
    <property type="entry name" value="Succ_DH_anchor"/>
</dbReference>
<comment type="subcellular location">
    <subcellularLocation>
        <location evidence="3">Membrane</location>
        <topology evidence="3">Multi-pass membrane protein</topology>
    </subcellularLocation>
</comment>
<evidence type="ECO:0000256" key="3">
    <source>
        <dbReference type="ARBA" id="ARBA00004141"/>
    </source>
</evidence>
<evidence type="ECO:0000313" key="18">
    <source>
        <dbReference type="Proteomes" id="UP000718278"/>
    </source>
</evidence>
<comment type="function">
    <text evidence="2">Membrane-anchoring subunit of succinate dehydrogenase (SDH).</text>
</comment>
<evidence type="ECO:0000256" key="12">
    <source>
        <dbReference type="ARBA" id="ARBA00022982"/>
    </source>
</evidence>
<protein>
    <recommendedName>
        <fullName evidence="6">Succinate dehydrogenase hydrophobic membrane anchor subunit</fullName>
    </recommendedName>
</protein>
<comment type="subunit">
    <text evidence="5">Part of an enzyme complex containing four subunits: a flavoprotein, an iron-sulfur protein, plus two membrane-anchoring proteins, SdhC and SdhD.</text>
</comment>
<sequence length="130" mass="14158">MSDMSDMRTPLGKVRGLGSAKEGTGHFWFQRMSAVALVPLVLFFIGLVVSLHGASYAEVKAVLAHPFTALVMALFVLTGVYHMRLGMQVIIEDYIHGEGMKVLLVMLNTFFTVFVGVACVYAILKLSFGG</sequence>
<evidence type="ECO:0000256" key="11">
    <source>
        <dbReference type="ARBA" id="ARBA00022723"/>
    </source>
</evidence>
<evidence type="ECO:0000256" key="1">
    <source>
        <dbReference type="ARBA" id="ARBA00001971"/>
    </source>
</evidence>
<evidence type="ECO:0000256" key="6">
    <source>
        <dbReference type="ARBA" id="ARBA00019425"/>
    </source>
</evidence>
<comment type="cofactor">
    <cofactor evidence="1">
        <name>heme</name>
        <dbReference type="ChEBI" id="CHEBI:30413"/>
    </cofactor>
</comment>
<keyword evidence="14" id="KW-0408">Iron</keyword>
<keyword evidence="10 16" id="KW-0812">Transmembrane</keyword>
<gene>
    <name evidence="17" type="primary">sdhD</name>
    <name evidence="17" type="ORF">IPV26_00460</name>
</gene>
<evidence type="ECO:0000256" key="8">
    <source>
        <dbReference type="ARBA" id="ARBA00022532"/>
    </source>
</evidence>
<keyword evidence="8" id="KW-0816">Tricarboxylic acid cycle</keyword>
<dbReference type="SUPFAM" id="SSF81343">
    <property type="entry name" value="Fumarate reductase respiratory complex transmembrane subunits"/>
    <property type="match status" value="1"/>
</dbReference>
<comment type="caution">
    <text evidence="17">The sequence shown here is derived from an EMBL/GenBank/DDBJ whole genome shotgun (WGS) entry which is preliminary data.</text>
</comment>
<evidence type="ECO:0000256" key="4">
    <source>
        <dbReference type="ARBA" id="ARBA00005163"/>
    </source>
</evidence>
<dbReference type="Proteomes" id="UP000718278">
    <property type="component" value="Unassembled WGS sequence"/>
</dbReference>
<evidence type="ECO:0000256" key="15">
    <source>
        <dbReference type="ARBA" id="ARBA00023136"/>
    </source>
</evidence>
<keyword evidence="7" id="KW-0813">Transport</keyword>
<dbReference type="CDD" id="cd03495">
    <property type="entry name" value="SQR_TypeC_SdhD_like"/>
    <property type="match status" value="1"/>
</dbReference>
<evidence type="ECO:0000256" key="7">
    <source>
        <dbReference type="ARBA" id="ARBA00022448"/>
    </source>
</evidence>
<keyword evidence="13 16" id="KW-1133">Transmembrane helix</keyword>
<accession>A0ABS3JTY9</accession>
<dbReference type="NCBIfam" id="TIGR02968">
    <property type="entry name" value="succ_dehyd_anc"/>
    <property type="match status" value="1"/>
</dbReference>
<evidence type="ECO:0000256" key="14">
    <source>
        <dbReference type="ARBA" id="ARBA00023004"/>
    </source>
</evidence>
<name>A0ABS3JTY9_9HYPH</name>
<evidence type="ECO:0000256" key="10">
    <source>
        <dbReference type="ARBA" id="ARBA00022692"/>
    </source>
</evidence>
<feature type="transmembrane region" description="Helical" evidence="16">
    <location>
        <begin position="63"/>
        <end position="81"/>
    </location>
</feature>
<keyword evidence="9" id="KW-0349">Heme</keyword>